<sequence length="255" mass="29039">MLPEFFKITNQIEKDQLIDMTNDILKELVPSMGPRLKILAKIKEMKEQLSVANASLVTCDNTEKEWISSNNSEQLSLISDSICSNNTTTSGSAELISISESTPILFCDNNNILTYLRPNQYEDFCLKTLLTTTALGKSVLMYYNTYKKLDNTHRNRLCSIIVKHLYNYITKNRLRQEEYNSLAAKIITLFSTERIGTYYVPPIKKNNSPFGKSMMAKGKLVNQVKNTLFRSGDTNKRHIGSDEDTYLESKKKCSG</sequence>
<dbReference type="Gene3D" id="1.10.150.50">
    <property type="entry name" value="Transcription Factor, Ets-1"/>
    <property type="match status" value="1"/>
</dbReference>
<organism evidence="1 2">
    <name type="scientific">Brassicogethes aeneus</name>
    <name type="common">Rape pollen beetle</name>
    <name type="synonym">Meligethes aeneus</name>
    <dbReference type="NCBI Taxonomy" id="1431903"/>
    <lineage>
        <taxon>Eukaryota</taxon>
        <taxon>Metazoa</taxon>
        <taxon>Ecdysozoa</taxon>
        <taxon>Arthropoda</taxon>
        <taxon>Hexapoda</taxon>
        <taxon>Insecta</taxon>
        <taxon>Pterygota</taxon>
        <taxon>Neoptera</taxon>
        <taxon>Endopterygota</taxon>
        <taxon>Coleoptera</taxon>
        <taxon>Polyphaga</taxon>
        <taxon>Cucujiformia</taxon>
        <taxon>Nitidulidae</taxon>
        <taxon>Meligethinae</taxon>
        <taxon>Brassicogethes</taxon>
    </lineage>
</organism>
<dbReference type="EMBL" id="OV121133">
    <property type="protein sequence ID" value="CAH0550212.1"/>
    <property type="molecule type" value="Genomic_DNA"/>
</dbReference>
<dbReference type="AlphaFoldDB" id="A0A9P0AXK0"/>
<dbReference type="OrthoDB" id="6780164at2759"/>
<reference evidence="1" key="1">
    <citation type="submission" date="2021-12" db="EMBL/GenBank/DDBJ databases">
        <authorList>
            <person name="King R."/>
        </authorList>
    </citation>
    <scope>NUCLEOTIDE SEQUENCE</scope>
</reference>
<keyword evidence="2" id="KW-1185">Reference proteome</keyword>
<evidence type="ECO:0000313" key="1">
    <source>
        <dbReference type="EMBL" id="CAH0550212.1"/>
    </source>
</evidence>
<proteinExistence type="predicted"/>
<gene>
    <name evidence="1" type="ORF">MELIAE_LOCUS3086</name>
</gene>
<dbReference type="Proteomes" id="UP001154078">
    <property type="component" value="Chromosome 2"/>
</dbReference>
<dbReference type="InterPro" id="IPR013761">
    <property type="entry name" value="SAM/pointed_sf"/>
</dbReference>
<name>A0A9P0AXK0_BRAAE</name>
<evidence type="ECO:0000313" key="2">
    <source>
        <dbReference type="Proteomes" id="UP001154078"/>
    </source>
</evidence>
<protein>
    <submittedName>
        <fullName evidence="1">Uncharacterized protein</fullName>
    </submittedName>
</protein>
<accession>A0A9P0AXK0</accession>
<dbReference type="CDD" id="cd09487">
    <property type="entry name" value="SAM_superfamily"/>
    <property type="match status" value="1"/>
</dbReference>